<feature type="domain" description="Centromere/kinetochore protein zw10 C-terminal" evidence="2">
    <location>
        <begin position="422"/>
        <end position="556"/>
    </location>
</feature>
<dbReference type="GeneID" id="103524976"/>
<dbReference type="GO" id="GO:0006888">
    <property type="term" value="P:endoplasmic reticulum to Golgi vesicle-mediated transport"/>
    <property type="evidence" value="ECO:0007669"/>
    <property type="project" value="TreeGrafter"/>
</dbReference>
<name>A0A3Q0II42_DIACI</name>
<keyword evidence="4" id="KW-1185">Reference proteome</keyword>
<dbReference type="STRING" id="121845.A0A3Q0II42"/>
<dbReference type="PaxDb" id="121845-A0A3Q0II42"/>
<dbReference type="RefSeq" id="XP_026675891.1">
    <property type="nucleotide sequence ID" value="XM_026820090.1"/>
</dbReference>
<dbReference type="Gene3D" id="1.10.357.150">
    <property type="match status" value="2"/>
</dbReference>
<feature type="domain" description="ZW10 C-terminal helical" evidence="3">
    <location>
        <begin position="994"/>
        <end position="1142"/>
    </location>
</feature>
<dbReference type="CTD" id="9183"/>
<sequence>MSYIGEVLKSARNAEMVNLNSKLNSLSKTISAFKLEVINMLGTIYIDFDILGIEEGNRLSIQKKQLLEDIVDVDGRINTQIEKDVKKSGEELKKLTIALKELKFEMDIINGLLNINDMLNRGHDMLKELDWHSMVDFAQHINQIESLLESKNADTSNYKQLDIYIHLKDELCLLKQKFLISTLDEYKSNIIWWEVFQDEMTSEPKKIVIKIHQQEQRKHYVQCLHLMDSLSQEISVFSNSLLNDVLKPITRGKATVSIVNLLNHVNIQVEFKSEPGNASGQGRSVQESSDIIENMIMLFNALYSYLHFHLDPDASHVSANIIGIHLISSGAVRSHAGFLGLDHQSSPFCDYRKENMSCMVINKKCTMYLDQARTIMKKSLQVMKQVEPRDVSELMNATLNRKIAEAMQDEGQVNNSICANLFQFPKCFVSESTLELLDLTQALLADLCTEQDTVCNKLCHTMLNIFIMYCDVMPLYHQKLLDSTPEASALLHNNCMYIAHHLCTLSDTYREQLSKSSRSESPSVKYDLIFVDLVVMLRNLSKETLNRQLDVQRALLKQYVKQSGLDSISTQLSLDPNVEKQLRAALSQLSFLRTAWENILPRHIYCRSMGSLVTSLIKEVIACLVNTSDITSHVSQALLLLFDMIQNHVTMLMPVSIPCLYSNISHVGSYVIKEVIACLVSTSDITSHVLQALLLFGMIQNHVNMLMPVRGWTTYEVPSSGTHHIGDRNNVNPFLDEDKTTVPPDTSTKLPDTYKNKPIRFLSKHKDQMQELEQLLNEFAMFISSTQADDATPTPTSQTTLGEQPNEVLKKYMVNRMRKNLNGVVETSGKAEKNKVRRSCKKRKRIALAGNGNVENSSVDDNTFQQDKTSEKSTADNNFGQAVMNLNSEKSGADNKYLRGKVTLLHNNCMYIAHHLCTLSDTYREQLSKSSRSESPSVKYDLIFVDLVVMLRNLSKETLNRQLDVQRALLKQYVKQSGLDSISTQLSLDPNVEKQLRAALSQLSFLRTAWENILPRHIYCRSMGSLVTSLIKEVIACLVNTSDITSHVSQALLLLFDMIQNHVTMLMPEEVQKTKLAKFVKNWNKFLELIKIFNSTSPRDIEDSWNCGRGPLAQEFSPGEVKNLIRALIQASARREALLEKIN</sequence>
<dbReference type="KEGG" id="dci:103524976"/>
<feature type="domain" description="Centromere/kinetochore protein zw10 C-terminal" evidence="2">
    <location>
        <begin position="903"/>
        <end position="970"/>
    </location>
</feature>
<dbReference type="GO" id="GO:0005737">
    <property type="term" value="C:cytoplasm"/>
    <property type="evidence" value="ECO:0007669"/>
    <property type="project" value="GOC"/>
</dbReference>
<feature type="compositionally biased region" description="Polar residues" evidence="1">
    <location>
        <begin position="853"/>
        <end position="867"/>
    </location>
</feature>
<reference evidence="5" key="1">
    <citation type="submission" date="2025-08" db="UniProtKB">
        <authorList>
            <consortium name="RefSeq"/>
        </authorList>
    </citation>
    <scope>IDENTIFICATION</scope>
</reference>
<feature type="domain" description="ZW10 C-terminal helical" evidence="3">
    <location>
        <begin position="580"/>
        <end position="652"/>
    </location>
</feature>
<dbReference type="InterPro" id="IPR055148">
    <property type="entry name" value="ZW10_C_2"/>
</dbReference>
<dbReference type="GO" id="GO:1990423">
    <property type="term" value="C:RZZ complex"/>
    <property type="evidence" value="ECO:0007669"/>
    <property type="project" value="TreeGrafter"/>
</dbReference>
<gene>
    <name evidence="5" type="primary">LOC103524976</name>
</gene>
<dbReference type="PANTHER" id="PTHR12205">
    <property type="entry name" value="CENTROMERE/KINETOCHORE PROTEIN ZW10"/>
    <property type="match status" value="1"/>
</dbReference>
<dbReference type="Pfam" id="PF22766">
    <property type="entry name" value="ZW10_C2"/>
    <property type="match status" value="2"/>
</dbReference>
<evidence type="ECO:0000259" key="2">
    <source>
        <dbReference type="Pfam" id="PF20666"/>
    </source>
</evidence>
<dbReference type="Proteomes" id="UP000079169">
    <property type="component" value="Unplaced"/>
</dbReference>
<evidence type="ECO:0000259" key="3">
    <source>
        <dbReference type="Pfam" id="PF22766"/>
    </source>
</evidence>
<protein>
    <submittedName>
        <fullName evidence="5">Centromere/kinetochore protein zw10 homolog</fullName>
    </submittedName>
</protein>
<dbReference type="PANTHER" id="PTHR12205:SF0">
    <property type="entry name" value="CENTROMERE_KINETOCHORE PROTEIN ZW10 HOMOLOG"/>
    <property type="match status" value="1"/>
</dbReference>
<feature type="region of interest" description="Disordered" evidence="1">
    <location>
        <begin position="851"/>
        <end position="875"/>
    </location>
</feature>
<dbReference type="Pfam" id="PF20666">
    <property type="entry name" value="ZW10_C"/>
    <property type="match status" value="2"/>
</dbReference>
<dbReference type="InterPro" id="IPR046362">
    <property type="entry name" value="Zw10/DSL1_C_sf"/>
</dbReference>
<dbReference type="AlphaFoldDB" id="A0A3Q0II42"/>
<dbReference type="GO" id="GO:0007094">
    <property type="term" value="P:mitotic spindle assembly checkpoint signaling"/>
    <property type="evidence" value="ECO:0007669"/>
    <property type="project" value="TreeGrafter"/>
</dbReference>
<proteinExistence type="predicted"/>
<dbReference type="InterPro" id="IPR048343">
    <property type="entry name" value="ZW10_C"/>
</dbReference>
<organism evidence="4 5">
    <name type="scientific">Diaphorina citri</name>
    <name type="common">Asian citrus psyllid</name>
    <dbReference type="NCBI Taxonomy" id="121845"/>
    <lineage>
        <taxon>Eukaryota</taxon>
        <taxon>Metazoa</taxon>
        <taxon>Ecdysozoa</taxon>
        <taxon>Arthropoda</taxon>
        <taxon>Hexapoda</taxon>
        <taxon>Insecta</taxon>
        <taxon>Pterygota</taxon>
        <taxon>Neoptera</taxon>
        <taxon>Paraneoptera</taxon>
        <taxon>Hemiptera</taxon>
        <taxon>Sternorrhyncha</taxon>
        <taxon>Psylloidea</taxon>
        <taxon>Psyllidae</taxon>
        <taxon>Diaphorininae</taxon>
        <taxon>Diaphorina</taxon>
    </lineage>
</organism>
<evidence type="ECO:0000313" key="5">
    <source>
        <dbReference type="RefSeq" id="XP_026675891.1"/>
    </source>
</evidence>
<evidence type="ECO:0000256" key="1">
    <source>
        <dbReference type="SAM" id="MobiDB-lite"/>
    </source>
</evidence>
<accession>A0A3Q0II42</accession>
<evidence type="ECO:0000313" key="4">
    <source>
        <dbReference type="Proteomes" id="UP000079169"/>
    </source>
</evidence>